<comment type="caution">
    <text evidence="2">The sequence shown here is derived from an EMBL/GenBank/DDBJ whole genome shotgun (WGS) entry which is preliminary data.</text>
</comment>
<keyword evidence="3" id="KW-1185">Reference proteome</keyword>
<protein>
    <recommendedName>
        <fullName evidence="4">Secreted protein</fullName>
    </recommendedName>
</protein>
<reference evidence="2" key="1">
    <citation type="thesis" date="2020" institute="ProQuest LLC" country="789 East Eisenhower Parkway, Ann Arbor, MI, USA">
        <title>Comparative Genomics and Chromosome Evolution.</title>
        <authorList>
            <person name="Mudd A.B."/>
        </authorList>
    </citation>
    <scope>NUCLEOTIDE SEQUENCE</scope>
    <source>
        <strain evidence="2">237g6f4</strain>
        <tissue evidence="2">Blood</tissue>
    </source>
</reference>
<dbReference type="AlphaFoldDB" id="A0AAV6YEP5"/>
<sequence length="118" mass="12982">MRNTLLHCAVVERHLLAVGQTTWMMYVMDALLFTRLVALTQSYHEIMRCWSRPRPQSLHSGHCPVSGPHPPPPSSSAGCIPAAPASHRCLHHGSHGIACGKPTAGSCKTCRKRTWCMD</sequence>
<organism evidence="2 3">
    <name type="scientific">Engystomops pustulosus</name>
    <name type="common">Tungara frog</name>
    <name type="synonym">Physalaemus pustulosus</name>
    <dbReference type="NCBI Taxonomy" id="76066"/>
    <lineage>
        <taxon>Eukaryota</taxon>
        <taxon>Metazoa</taxon>
        <taxon>Chordata</taxon>
        <taxon>Craniata</taxon>
        <taxon>Vertebrata</taxon>
        <taxon>Euteleostomi</taxon>
        <taxon>Amphibia</taxon>
        <taxon>Batrachia</taxon>
        <taxon>Anura</taxon>
        <taxon>Neobatrachia</taxon>
        <taxon>Hyloidea</taxon>
        <taxon>Leptodactylidae</taxon>
        <taxon>Leiuperinae</taxon>
        <taxon>Engystomops</taxon>
    </lineage>
</organism>
<gene>
    <name evidence="2" type="ORF">GDO81_028380</name>
</gene>
<name>A0AAV6YEP5_ENGPU</name>
<feature type="region of interest" description="Disordered" evidence="1">
    <location>
        <begin position="57"/>
        <end position="77"/>
    </location>
</feature>
<evidence type="ECO:0000313" key="3">
    <source>
        <dbReference type="Proteomes" id="UP000824782"/>
    </source>
</evidence>
<evidence type="ECO:0000313" key="2">
    <source>
        <dbReference type="EMBL" id="KAG8535516.1"/>
    </source>
</evidence>
<evidence type="ECO:0008006" key="4">
    <source>
        <dbReference type="Google" id="ProtNLM"/>
    </source>
</evidence>
<dbReference type="Proteomes" id="UP000824782">
    <property type="component" value="Unassembled WGS sequence"/>
</dbReference>
<proteinExistence type="predicted"/>
<dbReference type="EMBL" id="WNYA01064889">
    <property type="protein sequence ID" value="KAG8535516.1"/>
    <property type="molecule type" value="Genomic_DNA"/>
</dbReference>
<evidence type="ECO:0000256" key="1">
    <source>
        <dbReference type="SAM" id="MobiDB-lite"/>
    </source>
</evidence>
<accession>A0AAV6YEP5</accession>